<keyword evidence="4" id="KW-0813">Transport</keyword>
<dbReference type="Pfam" id="PF12022">
    <property type="entry name" value="COG2_C"/>
    <property type="match status" value="1"/>
</dbReference>
<evidence type="ECO:0000256" key="1">
    <source>
        <dbReference type="ARBA" id="ARBA00004395"/>
    </source>
</evidence>
<evidence type="ECO:0000256" key="6">
    <source>
        <dbReference type="ARBA" id="ARBA00023034"/>
    </source>
</evidence>
<evidence type="ECO:0000313" key="12">
    <source>
        <dbReference type="EMBL" id="KAJ3988557.1"/>
    </source>
</evidence>
<evidence type="ECO:0000259" key="10">
    <source>
        <dbReference type="Pfam" id="PF06148"/>
    </source>
</evidence>
<dbReference type="EMBL" id="MU801908">
    <property type="protein sequence ID" value="KAJ3988557.1"/>
    <property type="molecule type" value="Genomic_DNA"/>
</dbReference>
<comment type="subcellular location">
    <subcellularLocation>
        <location evidence="1">Golgi apparatus membrane</location>
        <topology evidence="1">Peripheral membrane protein</topology>
    </subcellularLocation>
</comment>
<evidence type="ECO:0000256" key="7">
    <source>
        <dbReference type="ARBA" id="ARBA00023136"/>
    </source>
</evidence>
<comment type="similarity">
    <text evidence="2">Belongs to the COG2 family.</text>
</comment>
<evidence type="ECO:0000256" key="9">
    <source>
        <dbReference type="SAM" id="MobiDB-lite"/>
    </source>
</evidence>
<dbReference type="InterPro" id="IPR024602">
    <property type="entry name" value="COG_su2_N"/>
</dbReference>
<dbReference type="InterPro" id="IPR024603">
    <property type="entry name" value="COG_complex_COG2_C"/>
</dbReference>
<sequence length="943" mass="105469">MGDCSNQDNVKLRRPGANFAPTSNGQSFRSCTMSIFSPEISASSSTDPFQLERLAQELAIRESTHSAQSDIQDGASHDLPIYIPLSHENPFLCGENFDVEAFLLSRSHISVQDLRAELRDYLATLKEELVKLINDDYEAFISLSTDLKGEGDRLAGIKLPLDALKSEITISKAELRAIQDEVIQKLEQRTIIREEKALLHLLLKISESVTRLESLLSIVNPNQDDAPVEYERFKVSSTSNSLESIEERSPANKAKHLNRAAAEYTQLLYHASKARSEHCAFVDEIQWKIDRIQSSLSSDLDALFALTLSAMAGEAKLSELDKNKILPDLTECIRTYDVLGLWRDAEEILRSVMMRPFIRKTVFAGALSAPHSPLLPHTPFRSSVGSGFPNSSSSMPPRTPFTPFTAFSAQQSAFPSALGKNKSPYSRLLDDSDDPLAKLYSQILRFVERDFSSIMDIAEKVSIKSRTSTDPLQVGVLEKERKRDGLGFDIMANVIWNELGRAIMDDLGGMVFSSGRPDEFRKNYEITQAFIRSLEFMAPSAQAVRTMRAHPVYSMFEKRWQLPVYFQMRWKEIVGKVEEALALPVEPSGKSTGGQNLLKTNSRSPCIHLAITGTLITPQATAVWVALTACWSAEIYIPELSHRFWRLTLQLLSRYRVWLNDVVQVQDGNYGALNSCLIFSKVSEANTRAPTPGLSERHSMETSPADESLLFKYVSLIADIKTLQSSMVILWREEICMLLPEPDEQDEGDEEQKPRDVLENAVVAISALVIPMSSTIIAILTDRCIVPLNAVKKIRADLRAKAIKQLPTEPHPWIPSILRPLKVFFGKDGVGAVLKTEYLKIWSNQVFESVCEKYITQVSTLKKAEESLRRLKRGTKNTTFSLFGNANSKDDESKDEERIRAQLILDVEAFGKDAETLGIIPGNSDAFVALSNLVQNNEPPETS</sequence>
<feature type="domain" description="Conserved oligomeric Golgi complex subunit 2 N-terminal" evidence="10">
    <location>
        <begin position="93"/>
        <end position="156"/>
    </location>
</feature>
<keyword evidence="5" id="KW-0653">Protein transport</keyword>
<evidence type="ECO:0000256" key="2">
    <source>
        <dbReference type="ARBA" id="ARBA00007603"/>
    </source>
</evidence>
<dbReference type="GO" id="GO:0015031">
    <property type="term" value="P:protein transport"/>
    <property type="evidence" value="ECO:0007669"/>
    <property type="project" value="UniProtKB-KW"/>
</dbReference>
<dbReference type="GO" id="GO:0000139">
    <property type="term" value="C:Golgi membrane"/>
    <property type="evidence" value="ECO:0007669"/>
    <property type="project" value="UniProtKB-SubCell"/>
</dbReference>
<feature type="domain" description="COG complex component COG2 C-terminal" evidence="11">
    <location>
        <begin position="558"/>
        <end position="907"/>
    </location>
</feature>
<dbReference type="InterPro" id="IPR009316">
    <property type="entry name" value="COG2"/>
</dbReference>
<keyword evidence="6" id="KW-0333">Golgi apparatus</keyword>
<evidence type="ECO:0000313" key="13">
    <source>
        <dbReference type="Proteomes" id="UP001163850"/>
    </source>
</evidence>
<evidence type="ECO:0000256" key="3">
    <source>
        <dbReference type="ARBA" id="ARBA00020977"/>
    </source>
</evidence>
<proteinExistence type="inferred from homology"/>
<feature type="region of interest" description="Disordered" evidence="9">
    <location>
        <begin position="1"/>
        <end position="26"/>
    </location>
</feature>
<organism evidence="12 13">
    <name type="scientific">Lentinula detonsa</name>
    <dbReference type="NCBI Taxonomy" id="2804962"/>
    <lineage>
        <taxon>Eukaryota</taxon>
        <taxon>Fungi</taxon>
        <taxon>Dikarya</taxon>
        <taxon>Basidiomycota</taxon>
        <taxon>Agaricomycotina</taxon>
        <taxon>Agaricomycetes</taxon>
        <taxon>Agaricomycetidae</taxon>
        <taxon>Agaricales</taxon>
        <taxon>Marasmiineae</taxon>
        <taxon>Omphalotaceae</taxon>
        <taxon>Lentinula</taxon>
    </lineage>
</organism>
<dbReference type="Proteomes" id="UP001163850">
    <property type="component" value="Unassembled WGS sequence"/>
</dbReference>
<name>A0AA38UXT5_9AGAR</name>
<dbReference type="GO" id="GO:0006891">
    <property type="term" value="P:intra-Golgi vesicle-mediated transport"/>
    <property type="evidence" value="ECO:0007669"/>
    <property type="project" value="TreeGrafter"/>
</dbReference>
<gene>
    <name evidence="12" type="ORF">F5890DRAFT_430461</name>
</gene>
<evidence type="ECO:0000259" key="11">
    <source>
        <dbReference type="Pfam" id="PF12022"/>
    </source>
</evidence>
<reference evidence="12" key="1">
    <citation type="submission" date="2022-08" db="EMBL/GenBank/DDBJ databases">
        <authorList>
            <consortium name="DOE Joint Genome Institute"/>
            <person name="Min B."/>
            <person name="Riley R."/>
            <person name="Sierra-Patev S."/>
            <person name="Naranjo-Ortiz M."/>
            <person name="Looney B."/>
            <person name="Konkel Z."/>
            <person name="Slot J.C."/>
            <person name="Sakamoto Y."/>
            <person name="Steenwyk J.L."/>
            <person name="Rokas A."/>
            <person name="Carro J."/>
            <person name="Camarero S."/>
            <person name="Ferreira P."/>
            <person name="Molpeceres G."/>
            <person name="Ruiz-Duenas F.J."/>
            <person name="Serrano A."/>
            <person name="Henrissat B."/>
            <person name="Drula E."/>
            <person name="Hughes K.W."/>
            <person name="Mata J.L."/>
            <person name="Ishikawa N.K."/>
            <person name="Vargas-Isla R."/>
            <person name="Ushijima S."/>
            <person name="Smith C.A."/>
            <person name="Ahrendt S."/>
            <person name="Andreopoulos W."/>
            <person name="He G."/>
            <person name="Labutti K."/>
            <person name="Lipzen A."/>
            <person name="Ng V."/>
            <person name="Sandor L."/>
            <person name="Barry K."/>
            <person name="Martinez A.T."/>
            <person name="Xiao Y."/>
            <person name="Gibbons J.G."/>
            <person name="Terashima K."/>
            <person name="Hibbett D.S."/>
            <person name="Grigoriev I.V."/>
        </authorList>
    </citation>
    <scope>NUCLEOTIDE SEQUENCE</scope>
    <source>
        <strain evidence="12">TFB7829</strain>
    </source>
</reference>
<evidence type="ECO:0000256" key="5">
    <source>
        <dbReference type="ARBA" id="ARBA00022927"/>
    </source>
</evidence>
<dbReference type="PANTHER" id="PTHR12961">
    <property type="entry name" value="CONSERVED OLIGOMERIC GOLGI COMPLEX COMPONENT 2"/>
    <property type="match status" value="1"/>
</dbReference>
<dbReference type="GO" id="GO:0017119">
    <property type="term" value="C:Golgi transport complex"/>
    <property type="evidence" value="ECO:0007669"/>
    <property type="project" value="TreeGrafter"/>
</dbReference>
<dbReference type="GO" id="GO:0007030">
    <property type="term" value="P:Golgi organization"/>
    <property type="evidence" value="ECO:0007669"/>
    <property type="project" value="InterPro"/>
</dbReference>
<evidence type="ECO:0000256" key="4">
    <source>
        <dbReference type="ARBA" id="ARBA00022448"/>
    </source>
</evidence>
<dbReference type="Pfam" id="PF06148">
    <property type="entry name" value="COG2_N"/>
    <property type="match status" value="1"/>
</dbReference>
<protein>
    <recommendedName>
        <fullName evidence="3">Conserved oligomeric Golgi complex subunit 2</fullName>
    </recommendedName>
    <alternativeName>
        <fullName evidence="8">Component of oligomeric Golgi complex 2</fullName>
    </alternativeName>
</protein>
<comment type="caution">
    <text evidence="12">The sequence shown here is derived from an EMBL/GenBank/DDBJ whole genome shotgun (WGS) entry which is preliminary data.</text>
</comment>
<dbReference type="PANTHER" id="PTHR12961:SF0">
    <property type="entry name" value="CONSERVED OLIGOMERIC GOLGI COMPLEX SUBUNIT 2"/>
    <property type="match status" value="1"/>
</dbReference>
<evidence type="ECO:0000256" key="8">
    <source>
        <dbReference type="ARBA" id="ARBA00031344"/>
    </source>
</evidence>
<dbReference type="AlphaFoldDB" id="A0AA38UXT5"/>
<keyword evidence="7" id="KW-0472">Membrane</keyword>
<accession>A0AA38UXT5</accession>